<dbReference type="PANTHER" id="PTHR31001">
    <property type="entry name" value="UNCHARACTERIZED TRANSCRIPTIONAL REGULATORY PROTEIN"/>
    <property type="match status" value="1"/>
</dbReference>
<dbReference type="InterPro" id="IPR007219">
    <property type="entry name" value="XnlR_reg_dom"/>
</dbReference>
<evidence type="ECO:0000313" key="6">
    <source>
        <dbReference type="EMBL" id="PAV18869.1"/>
    </source>
</evidence>
<dbReference type="AlphaFoldDB" id="A0A286UH68"/>
<dbReference type="Pfam" id="PF04082">
    <property type="entry name" value="Fungal_trans"/>
    <property type="match status" value="1"/>
</dbReference>
<dbReference type="PROSITE" id="PS00463">
    <property type="entry name" value="ZN2_CY6_FUNGAL_1"/>
    <property type="match status" value="1"/>
</dbReference>
<reference evidence="6 7" key="1">
    <citation type="journal article" date="2017" name="Mol. Ecol.">
        <title>Comparative and population genomic landscape of Phellinus noxius: A hypervariable fungus causing root rot in trees.</title>
        <authorList>
            <person name="Chung C.L."/>
            <person name="Lee T.J."/>
            <person name="Akiba M."/>
            <person name="Lee H.H."/>
            <person name="Kuo T.H."/>
            <person name="Liu D."/>
            <person name="Ke H.M."/>
            <person name="Yokoi T."/>
            <person name="Roa M.B."/>
            <person name="Lu M.J."/>
            <person name="Chang Y.Y."/>
            <person name="Ann P.J."/>
            <person name="Tsai J.N."/>
            <person name="Chen C.Y."/>
            <person name="Tzean S.S."/>
            <person name="Ota Y."/>
            <person name="Hattori T."/>
            <person name="Sahashi N."/>
            <person name="Liou R.F."/>
            <person name="Kikuchi T."/>
            <person name="Tsai I.J."/>
        </authorList>
    </citation>
    <scope>NUCLEOTIDE SEQUENCE [LARGE SCALE GENOMIC DNA]</scope>
    <source>
        <strain evidence="6 7">FFPRI411160</strain>
    </source>
</reference>
<proteinExistence type="predicted"/>
<dbReference type="SMART" id="SM00066">
    <property type="entry name" value="GAL4"/>
    <property type="match status" value="1"/>
</dbReference>
<dbReference type="PANTHER" id="PTHR31001:SF87">
    <property type="entry name" value="COL-21"/>
    <property type="match status" value="1"/>
</dbReference>
<dbReference type="GO" id="GO:0006351">
    <property type="term" value="P:DNA-templated transcription"/>
    <property type="evidence" value="ECO:0007669"/>
    <property type="project" value="InterPro"/>
</dbReference>
<evidence type="ECO:0000256" key="4">
    <source>
        <dbReference type="SAM" id="MobiDB-lite"/>
    </source>
</evidence>
<evidence type="ECO:0000256" key="3">
    <source>
        <dbReference type="ARBA" id="ARBA00023242"/>
    </source>
</evidence>
<name>A0A286UH68_9AGAM</name>
<dbReference type="EMBL" id="NBII01000005">
    <property type="protein sequence ID" value="PAV18869.1"/>
    <property type="molecule type" value="Genomic_DNA"/>
</dbReference>
<comment type="caution">
    <text evidence="6">The sequence shown here is derived from an EMBL/GenBank/DDBJ whole genome shotgun (WGS) entry which is preliminary data.</text>
</comment>
<dbReference type="OrthoDB" id="3364175at2759"/>
<dbReference type="PROSITE" id="PS50048">
    <property type="entry name" value="ZN2_CY6_FUNGAL_2"/>
    <property type="match status" value="1"/>
</dbReference>
<dbReference type="SUPFAM" id="SSF57701">
    <property type="entry name" value="Zn2/Cys6 DNA-binding domain"/>
    <property type="match status" value="1"/>
</dbReference>
<keyword evidence="2" id="KW-0479">Metal-binding</keyword>
<dbReference type="SMART" id="SM00906">
    <property type="entry name" value="Fungal_trans"/>
    <property type="match status" value="1"/>
</dbReference>
<keyword evidence="7" id="KW-1185">Reference proteome</keyword>
<keyword evidence="3" id="KW-0539">Nucleus</keyword>
<accession>A0A286UH68</accession>
<dbReference type="CDD" id="cd12148">
    <property type="entry name" value="fungal_TF_MHR"/>
    <property type="match status" value="1"/>
</dbReference>
<feature type="region of interest" description="Disordered" evidence="4">
    <location>
        <begin position="62"/>
        <end position="115"/>
    </location>
</feature>
<dbReference type="STRING" id="2282107.A0A286UH68"/>
<dbReference type="InterPro" id="IPR050613">
    <property type="entry name" value="Sec_Metabolite_Reg"/>
</dbReference>
<evidence type="ECO:0000313" key="7">
    <source>
        <dbReference type="Proteomes" id="UP000217199"/>
    </source>
</evidence>
<dbReference type="InterPro" id="IPR001138">
    <property type="entry name" value="Zn2Cys6_DnaBD"/>
</dbReference>
<gene>
    <name evidence="6" type="ORF">PNOK_0571200</name>
</gene>
<evidence type="ECO:0000256" key="1">
    <source>
        <dbReference type="ARBA" id="ARBA00004123"/>
    </source>
</evidence>
<dbReference type="Gene3D" id="4.10.240.10">
    <property type="entry name" value="Zn(2)-C6 fungal-type DNA-binding domain"/>
    <property type="match status" value="1"/>
</dbReference>
<evidence type="ECO:0000259" key="5">
    <source>
        <dbReference type="PROSITE" id="PS50048"/>
    </source>
</evidence>
<organism evidence="6 7">
    <name type="scientific">Pyrrhoderma noxium</name>
    <dbReference type="NCBI Taxonomy" id="2282107"/>
    <lineage>
        <taxon>Eukaryota</taxon>
        <taxon>Fungi</taxon>
        <taxon>Dikarya</taxon>
        <taxon>Basidiomycota</taxon>
        <taxon>Agaricomycotina</taxon>
        <taxon>Agaricomycetes</taxon>
        <taxon>Hymenochaetales</taxon>
        <taxon>Hymenochaetaceae</taxon>
        <taxon>Pyrrhoderma</taxon>
    </lineage>
</organism>
<feature type="compositionally biased region" description="Low complexity" evidence="4">
    <location>
        <begin position="84"/>
        <end position="108"/>
    </location>
</feature>
<dbReference type="GO" id="GO:0008270">
    <property type="term" value="F:zinc ion binding"/>
    <property type="evidence" value="ECO:0007669"/>
    <property type="project" value="InterPro"/>
</dbReference>
<dbReference type="InParanoid" id="A0A286UH68"/>
<evidence type="ECO:0000256" key="2">
    <source>
        <dbReference type="ARBA" id="ARBA00022723"/>
    </source>
</evidence>
<dbReference type="GO" id="GO:0003677">
    <property type="term" value="F:DNA binding"/>
    <property type="evidence" value="ECO:0007669"/>
    <property type="project" value="InterPro"/>
</dbReference>
<feature type="compositionally biased region" description="Polar residues" evidence="4">
    <location>
        <begin position="74"/>
        <end position="83"/>
    </location>
</feature>
<feature type="domain" description="Zn(2)-C6 fungal-type" evidence="5">
    <location>
        <begin position="24"/>
        <end position="55"/>
    </location>
</feature>
<dbReference type="GO" id="GO:0000981">
    <property type="term" value="F:DNA-binding transcription factor activity, RNA polymerase II-specific"/>
    <property type="evidence" value="ECO:0007669"/>
    <property type="project" value="InterPro"/>
</dbReference>
<protein>
    <submittedName>
        <fullName evidence="6">Oleate activated transcription factor 3 C5DUX2</fullName>
    </submittedName>
</protein>
<dbReference type="Proteomes" id="UP000217199">
    <property type="component" value="Unassembled WGS sequence"/>
</dbReference>
<comment type="subcellular location">
    <subcellularLocation>
        <location evidence="1">Nucleus</location>
    </subcellularLocation>
</comment>
<feature type="region of interest" description="Disordered" evidence="4">
    <location>
        <begin position="1"/>
        <end position="21"/>
    </location>
</feature>
<dbReference type="InterPro" id="IPR036864">
    <property type="entry name" value="Zn2-C6_fun-type_DNA-bd_sf"/>
</dbReference>
<sequence>MSETPNVTSPEKKMKRTRRRLRVSCVECTRRRQKCDRQHPCGLCKARKVEHLCRWELEPFARPAPTRPHHSKSTNRGASKNAPNDNSGTSSSNDNSPSLLSPSQASSSKTPESRRDISPIAASYEMKEAAIALAQLSVAREGEYLGTGSLVCALHRLDDSFSPSIPIAKSSGLPFFTRRQYTSAISSTFTSSLQSLITGIPDKTHCDLLINDFFEHENWFYGLPKKLILCVYNGMWDTIRADLTSVHRINFHWLTLLFMLFALSPACGSEEESRRYFLQALLGKRLAEDLLSASFMSPRDSSLSSEGTAHGCIAASMISRYMCDRGQMTEAWKVIGVALRNAQNSGFHLNPLWGRWKDMDEDERVLRHLAWELCTIMDSFLSFILGRPIMIHAKDDDVPVQSKYPEKLADDGSTNTTGIYLACIRRMIRIVSEEKFKYLSIHPAPSDGGASFDARMESWETSLPSYFSCRNLEAPSDTVYPKISLQRGLLSVYYFACCMLFHRSLPCIYSEEIIDTSRLWNLEKITEAAINLLHAEQKFLANVWWLRQICHMIPFLIFDAGVTLSIALLRDAGNPKVAEWRYERDSAISMLERLEERDCGDVVRQAILVLRVLQDSKPSQGNADAGPVENLDFSGLSDLFMPTNSVSGLVVPGIDRVTPPTDAAHDSEVFDNSFERMSASLGGSVSAFDLLFSLDSSV</sequence>
<dbReference type="GO" id="GO:0005634">
    <property type="term" value="C:nucleus"/>
    <property type="evidence" value="ECO:0007669"/>
    <property type="project" value="UniProtKB-SubCell"/>
</dbReference>